<dbReference type="InterPro" id="IPR000014">
    <property type="entry name" value="PAS"/>
</dbReference>
<dbReference type="PROSITE" id="PS50112">
    <property type="entry name" value="PAS"/>
    <property type="match status" value="1"/>
</dbReference>
<evidence type="ECO:0000256" key="10">
    <source>
        <dbReference type="ARBA" id="ARBA00023012"/>
    </source>
</evidence>
<dbReference type="PROSITE" id="PS50885">
    <property type="entry name" value="HAMP"/>
    <property type="match status" value="1"/>
</dbReference>
<gene>
    <name evidence="17" type="ORF">CGZ75_14905</name>
</gene>
<evidence type="ECO:0000259" key="13">
    <source>
        <dbReference type="PROSITE" id="PS50109"/>
    </source>
</evidence>
<dbReference type="AlphaFoldDB" id="A0A229NXA1"/>
<dbReference type="Gene3D" id="6.10.340.10">
    <property type="match status" value="1"/>
</dbReference>
<dbReference type="PANTHER" id="PTHR43065">
    <property type="entry name" value="SENSOR HISTIDINE KINASE"/>
    <property type="match status" value="1"/>
</dbReference>
<dbReference type="GO" id="GO:0005886">
    <property type="term" value="C:plasma membrane"/>
    <property type="evidence" value="ECO:0007669"/>
    <property type="project" value="UniProtKB-SubCell"/>
</dbReference>
<keyword evidence="4" id="KW-1003">Cell membrane</keyword>
<dbReference type="GO" id="GO:0006355">
    <property type="term" value="P:regulation of DNA-templated transcription"/>
    <property type="evidence" value="ECO:0007669"/>
    <property type="project" value="InterPro"/>
</dbReference>
<dbReference type="Pfam" id="PF02518">
    <property type="entry name" value="HATPase_c"/>
    <property type="match status" value="1"/>
</dbReference>
<evidence type="ECO:0000256" key="8">
    <source>
        <dbReference type="ARBA" id="ARBA00022777"/>
    </source>
</evidence>
<comment type="subcellular location">
    <subcellularLocation>
        <location evidence="2">Cell membrane</location>
        <topology evidence="2">Multi-pass membrane protein</topology>
    </subcellularLocation>
</comment>
<evidence type="ECO:0000259" key="14">
    <source>
        <dbReference type="PROSITE" id="PS50112"/>
    </source>
</evidence>
<dbReference type="SMART" id="SM00387">
    <property type="entry name" value="HATPase_c"/>
    <property type="match status" value="1"/>
</dbReference>
<dbReference type="PROSITE" id="PS50109">
    <property type="entry name" value="HIS_KIN"/>
    <property type="match status" value="1"/>
</dbReference>
<name>A0A229NXA1_9BACL</name>
<organism evidence="17 18">
    <name type="scientific">Paenibacillus herberti</name>
    <dbReference type="NCBI Taxonomy" id="1619309"/>
    <lineage>
        <taxon>Bacteria</taxon>
        <taxon>Bacillati</taxon>
        <taxon>Bacillota</taxon>
        <taxon>Bacilli</taxon>
        <taxon>Bacillales</taxon>
        <taxon>Paenibacillaceae</taxon>
        <taxon>Paenibacillus</taxon>
    </lineage>
</organism>
<dbReference type="EMBL" id="NMUQ01000002">
    <property type="protein sequence ID" value="OXM14249.1"/>
    <property type="molecule type" value="Genomic_DNA"/>
</dbReference>
<dbReference type="GO" id="GO:0005524">
    <property type="term" value="F:ATP binding"/>
    <property type="evidence" value="ECO:0007669"/>
    <property type="project" value="UniProtKB-KW"/>
</dbReference>
<dbReference type="InterPro" id="IPR001610">
    <property type="entry name" value="PAC"/>
</dbReference>
<dbReference type="InterPro" id="IPR004358">
    <property type="entry name" value="Sig_transdc_His_kin-like_C"/>
</dbReference>
<keyword evidence="10" id="KW-0902">Two-component regulatory system</keyword>
<keyword evidence="6" id="KW-0808">Transferase</keyword>
<feature type="domain" description="HAMP" evidence="16">
    <location>
        <begin position="375"/>
        <end position="427"/>
    </location>
</feature>
<dbReference type="SUPFAM" id="SSF55785">
    <property type="entry name" value="PYP-like sensor domain (PAS domain)"/>
    <property type="match status" value="1"/>
</dbReference>
<dbReference type="InterPro" id="IPR036097">
    <property type="entry name" value="HisK_dim/P_sf"/>
</dbReference>
<dbReference type="OrthoDB" id="9815750at2"/>
<dbReference type="SMART" id="SM00091">
    <property type="entry name" value="PAS"/>
    <property type="match status" value="1"/>
</dbReference>
<sequence>MEKNTTTRAHQDIFPAAQSKERDYGMSIKLKLSFLIFTVVTIMLSLNLLVFYLYSNSQGRNAAQQQMLAAEDQLRYALSPTLRTGNHMDQGLSDRLRVASIAARALLGPKAELVTKSQLEETRNKLALDDLTLIQPEGDQLHSILSTATDWEIKELFPAGAPEHNILMQLYEDQYVSLPGGISLKDYWGSSMSTQNGSRVMSSYYYDGTMDYIISSNYVGDSLIQGSPAEGDSLVLDGATMDMPGLLEVSVFNNGLLLSPSEAAEANSVSDKGGELSPTALEFGTYRLVSDQDYSMLRQAAETRLNVLDSRKMNGRDVLRGYIPFTVDNIRDYVLIVTLDKSEFKQDSRQQLILLFAISIMLLVMTVIVSYWLAGVAIRNLKLVVRRVNQLAAGNFNHPISIHSRDEIGELALSVNVMANSLNTYTTQLKDSAEELRSTKEYLESFFAYTRDAIHVYTLNGQLMSANRAFEVMLGWREQELKGIGINLLPPEQLQDIERMTESVLLGVPWVDAETWMLTKDGTRIEVSTTASPIRDQHGEIIAISCITRNVTSRKQTEDLLRRTEKLTIVGQLAAGVAHEIRNPLTTLRGFVQMQLNSKVLSPYYLNIMLSELDRINFIVSEFLVLAKPQADRYQTCDLKPMLEDMAALLEPEAHMNNVRVKMDLTNGVPFVVCEPNQLKQVFVNVMKNGIEAMPEQGGRLTVLLNQDDSGMAVISIRDEGIGIAEEHLPRLGEPFYTSKETGNGLGLMVSQRIISNHRGSMTIRSSIGEGTEVIIRLPVRDEEQRRSFPA</sequence>
<dbReference type="InterPro" id="IPR000700">
    <property type="entry name" value="PAS-assoc_C"/>
</dbReference>
<dbReference type="SUPFAM" id="SSF158472">
    <property type="entry name" value="HAMP domain-like"/>
    <property type="match status" value="1"/>
</dbReference>
<dbReference type="NCBIfam" id="TIGR00229">
    <property type="entry name" value="sensory_box"/>
    <property type="match status" value="1"/>
</dbReference>
<keyword evidence="8 17" id="KW-0418">Kinase</keyword>
<reference evidence="17 18" key="1">
    <citation type="submission" date="2017-07" db="EMBL/GenBank/DDBJ databases">
        <title>Paenibacillus herberti R33 genome sequencing and assembly.</title>
        <authorList>
            <person name="Su W."/>
        </authorList>
    </citation>
    <scope>NUCLEOTIDE SEQUENCE [LARGE SCALE GENOMIC DNA]</scope>
    <source>
        <strain evidence="17 18">R33</strain>
    </source>
</reference>
<evidence type="ECO:0000256" key="7">
    <source>
        <dbReference type="ARBA" id="ARBA00022741"/>
    </source>
</evidence>
<feature type="transmembrane region" description="Helical" evidence="12">
    <location>
        <begin position="352"/>
        <end position="374"/>
    </location>
</feature>
<dbReference type="InterPro" id="IPR003594">
    <property type="entry name" value="HATPase_dom"/>
</dbReference>
<dbReference type="SMART" id="SM00086">
    <property type="entry name" value="PAC"/>
    <property type="match status" value="1"/>
</dbReference>
<keyword evidence="7" id="KW-0547">Nucleotide-binding</keyword>
<dbReference type="SUPFAM" id="SSF47384">
    <property type="entry name" value="Homodimeric domain of signal transducing histidine kinase"/>
    <property type="match status" value="1"/>
</dbReference>
<evidence type="ECO:0000256" key="2">
    <source>
        <dbReference type="ARBA" id="ARBA00004651"/>
    </source>
</evidence>
<evidence type="ECO:0000259" key="16">
    <source>
        <dbReference type="PROSITE" id="PS50885"/>
    </source>
</evidence>
<dbReference type="InterPro" id="IPR005467">
    <property type="entry name" value="His_kinase_dom"/>
</dbReference>
<dbReference type="SUPFAM" id="SSF55874">
    <property type="entry name" value="ATPase domain of HSP90 chaperone/DNA topoisomerase II/histidine kinase"/>
    <property type="match status" value="1"/>
</dbReference>
<dbReference type="CDD" id="cd00130">
    <property type="entry name" value="PAS"/>
    <property type="match status" value="1"/>
</dbReference>
<keyword evidence="11 12" id="KW-0472">Membrane</keyword>
<dbReference type="SMART" id="SM00304">
    <property type="entry name" value="HAMP"/>
    <property type="match status" value="1"/>
</dbReference>
<evidence type="ECO:0000313" key="17">
    <source>
        <dbReference type="EMBL" id="OXM14249.1"/>
    </source>
</evidence>
<comment type="catalytic activity">
    <reaction evidence="1">
        <text>ATP + protein L-histidine = ADP + protein N-phospho-L-histidine.</text>
        <dbReference type="EC" id="2.7.13.3"/>
    </reaction>
</comment>
<dbReference type="Pfam" id="PF00672">
    <property type="entry name" value="HAMP"/>
    <property type="match status" value="1"/>
</dbReference>
<proteinExistence type="predicted"/>
<evidence type="ECO:0000256" key="9">
    <source>
        <dbReference type="ARBA" id="ARBA00022840"/>
    </source>
</evidence>
<dbReference type="Gene3D" id="3.30.450.20">
    <property type="entry name" value="PAS domain"/>
    <property type="match status" value="1"/>
</dbReference>
<comment type="caution">
    <text evidence="17">The sequence shown here is derived from an EMBL/GenBank/DDBJ whole genome shotgun (WGS) entry which is preliminary data.</text>
</comment>
<accession>A0A229NXA1</accession>
<dbReference type="Pfam" id="PF00512">
    <property type="entry name" value="HisKA"/>
    <property type="match status" value="1"/>
</dbReference>
<feature type="domain" description="PAC" evidence="15">
    <location>
        <begin position="511"/>
        <end position="563"/>
    </location>
</feature>
<evidence type="ECO:0000256" key="1">
    <source>
        <dbReference type="ARBA" id="ARBA00000085"/>
    </source>
</evidence>
<evidence type="ECO:0000256" key="6">
    <source>
        <dbReference type="ARBA" id="ARBA00022679"/>
    </source>
</evidence>
<dbReference type="InterPro" id="IPR003660">
    <property type="entry name" value="HAMP_dom"/>
</dbReference>
<dbReference type="GO" id="GO:0000155">
    <property type="term" value="F:phosphorelay sensor kinase activity"/>
    <property type="evidence" value="ECO:0007669"/>
    <property type="project" value="InterPro"/>
</dbReference>
<keyword evidence="12" id="KW-1133">Transmembrane helix</keyword>
<protein>
    <recommendedName>
        <fullName evidence="3">histidine kinase</fullName>
        <ecNumber evidence="3">2.7.13.3</ecNumber>
    </recommendedName>
</protein>
<evidence type="ECO:0000259" key="15">
    <source>
        <dbReference type="PROSITE" id="PS50113"/>
    </source>
</evidence>
<evidence type="ECO:0000256" key="4">
    <source>
        <dbReference type="ARBA" id="ARBA00022475"/>
    </source>
</evidence>
<evidence type="ECO:0000256" key="12">
    <source>
        <dbReference type="SAM" id="Phobius"/>
    </source>
</evidence>
<evidence type="ECO:0000256" key="3">
    <source>
        <dbReference type="ARBA" id="ARBA00012438"/>
    </source>
</evidence>
<dbReference type="InterPro" id="IPR036890">
    <property type="entry name" value="HATPase_C_sf"/>
</dbReference>
<dbReference type="SMART" id="SM00388">
    <property type="entry name" value="HisKA"/>
    <property type="match status" value="1"/>
</dbReference>
<dbReference type="Pfam" id="PF00989">
    <property type="entry name" value="PAS"/>
    <property type="match status" value="1"/>
</dbReference>
<dbReference type="CDD" id="cd00082">
    <property type="entry name" value="HisKA"/>
    <property type="match status" value="1"/>
</dbReference>
<dbReference type="InterPro" id="IPR003661">
    <property type="entry name" value="HisK_dim/P_dom"/>
</dbReference>
<dbReference type="InterPro" id="IPR013767">
    <property type="entry name" value="PAS_fold"/>
</dbReference>
<feature type="domain" description="Histidine kinase" evidence="13">
    <location>
        <begin position="576"/>
        <end position="782"/>
    </location>
</feature>
<evidence type="ECO:0000256" key="11">
    <source>
        <dbReference type="ARBA" id="ARBA00023136"/>
    </source>
</evidence>
<keyword evidence="9" id="KW-0067">ATP-binding</keyword>
<dbReference type="CDD" id="cd06225">
    <property type="entry name" value="HAMP"/>
    <property type="match status" value="1"/>
</dbReference>
<feature type="domain" description="PAS" evidence="14">
    <location>
        <begin position="439"/>
        <end position="508"/>
    </location>
</feature>
<dbReference type="EC" id="2.7.13.3" evidence="3"/>
<dbReference type="InterPro" id="IPR035965">
    <property type="entry name" value="PAS-like_dom_sf"/>
</dbReference>
<feature type="transmembrane region" description="Helical" evidence="12">
    <location>
        <begin position="32"/>
        <end position="54"/>
    </location>
</feature>
<dbReference type="PRINTS" id="PR00344">
    <property type="entry name" value="BCTRLSENSOR"/>
</dbReference>
<keyword evidence="5" id="KW-0597">Phosphoprotein</keyword>
<dbReference type="Gene3D" id="3.30.565.10">
    <property type="entry name" value="Histidine kinase-like ATPase, C-terminal domain"/>
    <property type="match status" value="1"/>
</dbReference>
<dbReference type="PANTHER" id="PTHR43065:SF34">
    <property type="entry name" value="SPORULATION KINASE A"/>
    <property type="match status" value="1"/>
</dbReference>
<evidence type="ECO:0000313" key="18">
    <source>
        <dbReference type="Proteomes" id="UP000215145"/>
    </source>
</evidence>
<dbReference type="Gene3D" id="1.10.287.130">
    <property type="match status" value="1"/>
</dbReference>
<keyword evidence="12" id="KW-0812">Transmembrane</keyword>
<keyword evidence="18" id="KW-1185">Reference proteome</keyword>
<evidence type="ECO:0000256" key="5">
    <source>
        <dbReference type="ARBA" id="ARBA00022553"/>
    </source>
</evidence>
<dbReference type="Proteomes" id="UP000215145">
    <property type="component" value="Unassembled WGS sequence"/>
</dbReference>
<dbReference type="PROSITE" id="PS50113">
    <property type="entry name" value="PAC"/>
    <property type="match status" value="1"/>
</dbReference>